<dbReference type="AlphaFoldDB" id="A0A2J6TFE1"/>
<name>A0A2J6TFE1_9HELO</name>
<proteinExistence type="predicted"/>
<evidence type="ECO:0000256" key="1">
    <source>
        <dbReference type="SAM" id="MobiDB-lite"/>
    </source>
</evidence>
<dbReference type="OrthoDB" id="309640at2759"/>
<dbReference type="STRING" id="1095630.A0A2J6TFE1"/>
<gene>
    <name evidence="2" type="ORF">K444DRAFT_525807</name>
</gene>
<feature type="compositionally biased region" description="Polar residues" evidence="1">
    <location>
        <begin position="1"/>
        <end position="10"/>
    </location>
</feature>
<organism evidence="2 3">
    <name type="scientific">Hyaloscypha bicolor E</name>
    <dbReference type="NCBI Taxonomy" id="1095630"/>
    <lineage>
        <taxon>Eukaryota</taxon>
        <taxon>Fungi</taxon>
        <taxon>Dikarya</taxon>
        <taxon>Ascomycota</taxon>
        <taxon>Pezizomycotina</taxon>
        <taxon>Leotiomycetes</taxon>
        <taxon>Helotiales</taxon>
        <taxon>Hyaloscyphaceae</taxon>
        <taxon>Hyaloscypha</taxon>
        <taxon>Hyaloscypha bicolor</taxon>
    </lineage>
</organism>
<evidence type="ECO:0000313" key="2">
    <source>
        <dbReference type="EMBL" id="PMD61732.1"/>
    </source>
</evidence>
<keyword evidence="3" id="KW-1185">Reference proteome</keyword>
<feature type="region of interest" description="Disordered" evidence="1">
    <location>
        <begin position="1"/>
        <end position="54"/>
    </location>
</feature>
<dbReference type="GeneID" id="36582562"/>
<dbReference type="EMBL" id="KZ613786">
    <property type="protein sequence ID" value="PMD61732.1"/>
    <property type="molecule type" value="Genomic_DNA"/>
</dbReference>
<dbReference type="RefSeq" id="XP_024738636.1">
    <property type="nucleotide sequence ID" value="XM_024874482.1"/>
</dbReference>
<protein>
    <submittedName>
        <fullName evidence="2">Uncharacterized protein</fullName>
    </submittedName>
</protein>
<reference evidence="2 3" key="1">
    <citation type="submission" date="2016-04" db="EMBL/GenBank/DDBJ databases">
        <title>A degradative enzymes factory behind the ericoid mycorrhizal symbiosis.</title>
        <authorList>
            <consortium name="DOE Joint Genome Institute"/>
            <person name="Martino E."/>
            <person name="Morin E."/>
            <person name="Grelet G."/>
            <person name="Kuo A."/>
            <person name="Kohler A."/>
            <person name="Daghino S."/>
            <person name="Barry K."/>
            <person name="Choi C."/>
            <person name="Cichocki N."/>
            <person name="Clum A."/>
            <person name="Copeland A."/>
            <person name="Hainaut M."/>
            <person name="Haridas S."/>
            <person name="Labutti K."/>
            <person name="Lindquist E."/>
            <person name="Lipzen A."/>
            <person name="Khouja H.-R."/>
            <person name="Murat C."/>
            <person name="Ohm R."/>
            <person name="Olson A."/>
            <person name="Spatafora J."/>
            <person name="Veneault-Fourrey C."/>
            <person name="Henrissat B."/>
            <person name="Grigoriev I."/>
            <person name="Martin F."/>
            <person name="Perotto S."/>
        </authorList>
    </citation>
    <scope>NUCLEOTIDE SEQUENCE [LARGE SCALE GENOMIC DNA]</scope>
    <source>
        <strain evidence="2 3">E</strain>
    </source>
</reference>
<evidence type="ECO:0000313" key="3">
    <source>
        <dbReference type="Proteomes" id="UP000235371"/>
    </source>
</evidence>
<accession>A0A2J6TFE1</accession>
<dbReference type="InParanoid" id="A0A2J6TFE1"/>
<dbReference type="Proteomes" id="UP000235371">
    <property type="component" value="Unassembled WGS sequence"/>
</dbReference>
<sequence length="538" mass="60459">MAPATPNTAQTSTGSLSKKGKKRSREDDSDGEYKENKTPTSNKRRATRSTTAAARRAIVKPIKPLPLNHVVQVERKIDLAELAPQPLRISYKPHPLEDRSDAWYTEMLRRLFRQTDKFATHYFGVHDLDAGEFFEPWAAGMTDEFITWAEQVAESDPNLGTGSWDDLLRDTVQRKWLVMGILMKIVRVKIFDVDLFGAEKEQAELLHGLSRAFVGREEGFGRQALRAETVRTIIGRNAVTENFYSSVATLTAQISLLLKPLTDYLYGMQPRFGIPLPKIEDQYQALHNLVSTAAYLSLCIKFSPTIFTFNDVSPGTFYDETDHYSLENRLYLDSQEAVLTDHRLRLEIFLDRRAHLNAALDTFINAGKRETRAGIKADAALAAHETKVPTPVDRDYRAMCKIGVWPVVTRYKPGQDEDDEMGECSRLLREKDGFRVLQLARGAVVCYYGWNRRDMHGRLEPNPAGERTGLRCWVRGKTEKKGLGDRGKVVAGLGAAVVGVMMVGGLGMLSDSFPVVQGMDYIEAGRFFACEVLSVCHT</sequence>